<protein>
    <submittedName>
        <fullName evidence="1">Uncharacterized protein</fullName>
    </submittedName>
</protein>
<comment type="caution">
    <text evidence="1">The sequence shown here is derived from an EMBL/GenBank/DDBJ whole genome shotgun (WGS) entry which is preliminary data.</text>
</comment>
<organism evidence="1">
    <name type="scientific">marine sediment metagenome</name>
    <dbReference type="NCBI Taxonomy" id="412755"/>
    <lineage>
        <taxon>unclassified sequences</taxon>
        <taxon>metagenomes</taxon>
        <taxon>ecological metagenomes</taxon>
    </lineage>
</organism>
<proteinExistence type="predicted"/>
<name>A0A0F9RUJ3_9ZZZZ</name>
<sequence>MRSASWIVTMICAMGLGYWRGHVNGYERGTTVGTRAMAKMCLVAMHQIKTMPEPHKRWNSWVDYLDAHR</sequence>
<evidence type="ECO:0000313" key="1">
    <source>
        <dbReference type="EMBL" id="KKN58409.1"/>
    </source>
</evidence>
<reference evidence="1" key="1">
    <citation type="journal article" date="2015" name="Nature">
        <title>Complex archaea that bridge the gap between prokaryotes and eukaryotes.</title>
        <authorList>
            <person name="Spang A."/>
            <person name="Saw J.H."/>
            <person name="Jorgensen S.L."/>
            <person name="Zaremba-Niedzwiedzka K."/>
            <person name="Martijn J."/>
            <person name="Lind A.E."/>
            <person name="van Eijk R."/>
            <person name="Schleper C."/>
            <person name="Guy L."/>
            <person name="Ettema T.J."/>
        </authorList>
    </citation>
    <scope>NUCLEOTIDE SEQUENCE</scope>
</reference>
<dbReference type="AlphaFoldDB" id="A0A0F9RUJ3"/>
<gene>
    <name evidence="1" type="ORF">LCGC14_0552220</name>
</gene>
<dbReference type="EMBL" id="LAZR01000763">
    <property type="protein sequence ID" value="KKN58409.1"/>
    <property type="molecule type" value="Genomic_DNA"/>
</dbReference>
<accession>A0A0F9RUJ3</accession>